<dbReference type="PANTHER" id="PTHR12262">
    <property type="entry name" value="CCR4-NOT TRANSCRIPTION COMPLEX SUBUNIT 9"/>
    <property type="match status" value="1"/>
</dbReference>
<evidence type="ECO:0000256" key="3">
    <source>
        <dbReference type="ARBA" id="ARBA00030283"/>
    </source>
</evidence>
<protein>
    <recommendedName>
        <fullName evidence="2">CCR4-NOT transcription complex subunit 9</fullName>
    </recommendedName>
    <alternativeName>
        <fullName evidence="3">Cell differentiation protein RQCD1 homolog</fullName>
    </alternativeName>
</protein>
<name>A0A0C2FLC1_9BILA</name>
<keyword evidence="6" id="KW-1185">Reference proteome</keyword>
<dbReference type="GO" id="GO:0006402">
    <property type="term" value="P:mRNA catabolic process"/>
    <property type="evidence" value="ECO:0007669"/>
    <property type="project" value="InterPro"/>
</dbReference>
<dbReference type="Proteomes" id="UP000054047">
    <property type="component" value="Unassembled WGS sequence"/>
</dbReference>
<evidence type="ECO:0000256" key="1">
    <source>
        <dbReference type="ARBA" id="ARBA00004201"/>
    </source>
</evidence>
<evidence type="ECO:0000313" key="6">
    <source>
        <dbReference type="Proteomes" id="UP000054047"/>
    </source>
</evidence>
<evidence type="ECO:0000313" key="5">
    <source>
        <dbReference type="EMBL" id="KIH49390.1"/>
    </source>
</evidence>
<dbReference type="Gene3D" id="1.25.10.10">
    <property type="entry name" value="Leucine-rich Repeat Variant"/>
    <property type="match status" value="2"/>
</dbReference>
<dbReference type="Pfam" id="PF04078">
    <property type="entry name" value="Rcd1"/>
    <property type="match status" value="2"/>
</dbReference>
<comment type="subcellular location">
    <subcellularLocation>
        <location evidence="1">Cytoplasm</location>
        <location evidence="1">P-body</location>
    </subcellularLocation>
</comment>
<dbReference type="GO" id="GO:0030014">
    <property type="term" value="C:CCR4-NOT complex"/>
    <property type="evidence" value="ECO:0007669"/>
    <property type="project" value="InterPro"/>
</dbReference>
<dbReference type="AlphaFoldDB" id="A0A0C2FLC1"/>
<accession>A0A0C2FLC1</accession>
<dbReference type="InterPro" id="IPR007216">
    <property type="entry name" value="CNOT9"/>
</dbReference>
<dbReference type="GO" id="GO:0000932">
    <property type="term" value="C:P-body"/>
    <property type="evidence" value="ECO:0007669"/>
    <property type="project" value="UniProtKB-SubCell"/>
</dbReference>
<evidence type="ECO:0000256" key="4">
    <source>
        <dbReference type="SAM" id="MobiDB-lite"/>
    </source>
</evidence>
<evidence type="ECO:0000256" key="2">
    <source>
        <dbReference type="ARBA" id="ARBA00014171"/>
    </source>
</evidence>
<feature type="compositionally biased region" description="Low complexity" evidence="4">
    <location>
        <begin position="9"/>
        <end position="26"/>
    </location>
</feature>
<gene>
    <name evidence="5" type="ORF">ANCDUO_20537</name>
</gene>
<reference evidence="5 6" key="1">
    <citation type="submission" date="2013-12" db="EMBL/GenBank/DDBJ databases">
        <title>Draft genome of the parsitic nematode Ancylostoma duodenale.</title>
        <authorList>
            <person name="Mitreva M."/>
        </authorList>
    </citation>
    <scope>NUCLEOTIDE SEQUENCE [LARGE SCALE GENOMIC DNA]</scope>
    <source>
        <strain evidence="5 6">Zhejiang</strain>
    </source>
</reference>
<dbReference type="InterPro" id="IPR011989">
    <property type="entry name" value="ARM-like"/>
</dbReference>
<organism evidence="5 6">
    <name type="scientific">Ancylostoma duodenale</name>
    <dbReference type="NCBI Taxonomy" id="51022"/>
    <lineage>
        <taxon>Eukaryota</taxon>
        <taxon>Metazoa</taxon>
        <taxon>Ecdysozoa</taxon>
        <taxon>Nematoda</taxon>
        <taxon>Chromadorea</taxon>
        <taxon>Rhabditida</taxon>
        <taxon>Rhabditina</taxon>
        <taxon>Rhabditomorpha</taxon>
        <taxon>Strongyloidea</taxon>
        <taxon>Ancylostomatidae</taxon>
        <taxon>Ancylostomatinae</taxon>
        <taxon>Ancylostoma</taxon>
    </lineage>
</organism>
<dbReference type="EMBL" id="KN753675">
    <property type="protein sequence ID" value="KIH49390.1"/>
    <property type="molecule type" value="Genomic_DNA"/>
</dbReference>
<sequence length="240" mass="27229">MMTLASPDARASPATQAQQAAQPSAPGMQVDREEILQWILDLKDCNKRENALLELSKKRDSVPELPIWLWYSFGTMAALLQEVIAIYPAIMPANLTAAQSNRVCNALALMQCVASHKDTRGPFLQAHIPLYLYPFLHTTKTSRSFEYLRLTSLGVIGALVKTDEKEGKMVMKLSRDPSSRLLKHVIRCYSRLSDNPRAQQALRQCLPDQLKDETFKAILDEDKSSRHWLRSLMNNLARYE</sequence>
<dbReference type="OrthoDB" id="1183224at2759"/>
<proteinExistence type="predicted"/>
<feature type="region of interest" description="Disordered" evidence="4">
    <location>
        <begin position="1"/>
        <end position="29"/>
    </location>
</feature>